<dbReference type="GO" id="GO:0015666">
    <property type="term" value="F:restriction endodeoxyribonuclease activity"/>
    <property type="evidence" value="ECO:0007669"/>
    <property type="project" value="TreeGrafter"/>
</dbReference>
<evidence type="ECO:0000313" key="2">
    <source>
        <dbReference type="EMBL" id="RQW12488.1"/>
    </source>
</evidence>
<gene>
    <name evidence="2" type="ORF">EH198_07760</name>
</gene>
<name>A0A3N9P8E4_9BACL</name>
<keyword evidence="2" id="KW-0378">Hydrolase</keyword>
<dbReference type="Gene3D" id="3.40.1350.10">
    <property type="match status" value="1"/>
</dbReference>
<sequence>MLQKRKKSTLSLVENYDLKSITIADIDKMLDGSEFEMYLYRLFIELGYSGVYKTVGSRDFGADVVFTDREGIRNVVQAKRYSEGNPVGISAVQEVFSCMRYYQAKKAIVIATAKFTEPCETLAGINHVKLLDRADLINIIEAYKKDNVRAAQDIIESEPRMILESWSEASNPVLREVRKDYKAEKYVKKVMGK</sequence>
<dbReference type="InterPro" id="IPR007560">
    <property type="entry name" value="Restrct_endonuc_IV_Mrr"/>
</dbReference>
<proteinExistence type="predicted"/>
<organism evidence="2 3">
    <name type="scientific">Paenibacillus rhizophilus</name>
    <dbReference type="NCBI Taxonomy" id="1850366"/>
    <lineage>
        <taxon>Bacteria</taxon>
        <taxon>Bacillati</taxon>
        <taxon>Bacillota</taxon>
        <taxon>Bacilli</taxon>
        <taxon>Bacillales</taxon>
        <taxon>Paenibacillaceae</taxon>
        <taxon>Paenibacillus</taxon>
    </lineage>
</organism>
<dbReference type="GO" id="GO:0009307">
    <property type="term" value="P:DNA restriction-modification system"/>
    <property type="evidence" value="ECO:0007669"/>
    <property type="project" value="InterPro"/>
</dbReference>
<keyword evidence="3" id="KW-1185">Reference proteome</keyword>
<dbReference type="AlphaFoldDB" id="A0A3N9P8E4"/>
<dbReference type="EMBL" id="RQPI01000003">
    <property type="protein sequence ID" value="RQW12488.1"/>
    <property type="molecule type" value="Genomic_DNA"/>
</dbReference>
<dbReference type="Pfam" id="PF04471">
    <property type="entry name" value="Mrr_cat"/>
    <property type="match status" value="1"/>
</dbReference>
<evidence type="ECO:0000259" key="1">
    <source>
        <dbReference type="Pfam" id="PF04471"/>
    </source>
</evidence>
<dbReference type="GO" id="GO:0003677">
    <property type="term" value="F:DNA binding"/>
    <property type="evidence" value="ECO:0007669"/>
    <property type="project" value="InterPro"/>
</dbReference>
<protein>
    <submittedName>
        <fullName evidence="2">Restriction endonuclease</fullName>
    </submittedName>
</protein>
<feature type="domain" description="Restriction endonuclease type IV Mrr" evidence="1">
    <location>
        <begin position="30"/>
        <end position="139"/>
    </location>
</feature>
<keyword evidence="2" id="KW-0540">Nuclease</keyword>
<dbReference type="Proteomes" id="UP000282529">
    <property type="component" value="Unassembled WGS sequence"/>
</dbReference>
<reference evidence="2 3" key="1">
    <citation type="submission" date="2018-11" db="EMBL/GenBank/DDBJ databases">
        <title>Genome sequence of strain 7197.</title>
        <authorList>
            <person name="Gao J."/>
            <person name="Sun J."/>
        </authorList>
    </citation>
    <scope>NUCLEOTIDE SEQUENCE [LARGE SCALE GENOMIC DNA]</scope>
    <source>
        <strain evidence="2 3">7197</strain>
    </source>
</reference>
<dbReference type="PANTHER" id="PTHR30015:SF6">
    <property type="entry name" value="SLL1429 PROTEIN"/>
    <property type="match status" value="1"/>
</dbReference>
<accession>A0A3N9P8E4</accession>
<dbReference type="InterPro" id="IPR011335">
    <property type="entry name" value="Restrct_endonuc-II-like"/>
</dbReference>
<dbReference type="OrthoDB" id="9797274at2"/>
<evidence type="ECO:0000313" key="3">
    <source>
        <dbReference type="Proteomes" id="UP000282529"/>
    </source>
</evidence>
<comment type="caution">
    <text evidence="2">The sequence shown here is derived from an EMBL/GenBank/DDBJ whole genome shotgun (WGS) entry which is preliminary data.</text>
</comment>
<dbReference type="PANTHER" id="PTHR30015">
    <property type="entry name" value="MRR RESTRICTION SYSTEM PROTEIN"/>
    <property type="match status" value="1"/>
</dbReference>
<dbReference type="SUPFAM" id="SSF52980">
    <property type="entry name" value="Restriction endonuclease-like"/>
    <property type="match status" value="1"/>
</dbReference>
<dbReference type="InterPro" id="IPR011856">
    <property type="entry name" value="tRNA_endonuc-like_dom_sf"/>
</dbReference>
<dbReference type="InterPro" id="IPR052906">
    <property type="entry name" value="Type_IV_Methyl-Rstrct_Enzyme"/>
</dbReference>
<keyword evidence="2" id="KW-0255">Endonuclease</keyword>